<keyword evidence="8" id="KW-1185">Reference proteome</keyword>
<feature type="signal peptide" evidence="3">
    <location>
        <begin position="1"/>
        <end position="24"/>
    </location>
</feature>
<feature type="chain" id="PRO_5043269950" evidence="3">
    <location>
        <begin position="25"/>
        <end position="2826"/>
    </location>
</feature>
<dbReference type="EMBL" id="CAMXCT010000696">
    <property type="protein sequence ID" value="CAI3982246.1"/>
    <property type="molecule type" value="Genomic_DNA"/>
</dbReference>
<name>A0A9P1BZE0_9DINO</name>
<organism evidence="5">
    <name type="scientific">Cladocopium goreaui</name>
    <dbReference type="NCBI Taxonomy" id="2562237"/>
    <lineage>
        <taxon>Eukaryota</taxon>
        <taxon>Sar</taxon>
        <taxon>Alveolata</taxon>
        <taxon>Dinophyceae</taxon>
        <taxon>Suessiales</taxon>
        <taxon>Symbiodiniaceae</taxon>
        <taxon>Cladocopium</taxon>
    </lineage>
</organism>
<evidence type="ECO:0000313" key="5">
    <source>
        <dbReference type="EMBL" id="CAI3982246.1"/>
    </source>
</evidence>
<dbReference type="InterPro" id="IPR013083">
    <property type="entry name" value="Znf_RING/FYVE/PHD"/>
</dbReference>
<dbReference type="SUPFAM" id="SSF101898">
    <property type="entry name" value="NHL repeat"/>
    <property type="match status" value="1"/>
</dbReference>
<dbReference type="PROSITE" id="PS50089">
    <property type="entry name" value="ZF_RING_2"/>
    <property type="match status" value="1"/>
</dbReference>
<evidence type="ECO:0000313" key="7">
    <source>
        <dbReference type="EMBL" id="CAL4769558.1"/>
    </source>
</evidence>
<keyword evidence="7" id="KW-0675">Receptor</keyword>
<evidence type="ECO:0000313" key="8">
    <source>
        <dbReference type="Proteomes" id="UP001152797"/>
    </source>
</evidence>
<dbReference type="PANTHER" id="PTHR22765:SF434">
    <property type="entry name" value="GB|AAD18119.1-RELATED"/>
    <property type="match status" value="1"/>
</dbReference>
<dbReference type="InterPro" id="IPR011705">
    <property type="entry name" value="BACK"/>
</dbReference>
<evidence type="ECO:0000313" key="6">
    <source>
        <dbReference type="EMBL" id="CAL1135621.1"/>
    </source>
</evidence>
<feature type="region of interest" description="Disordered" evidence="2">
    <location>
        <begin position="602"/>
        <end position="644"/>
    </location>
</feature>
<dbReference type="SUPFAM" id="SSF57850">
    <property type="entry name" value="RING/U-box"/>
    <property type="match status" value="1"/>
</dbReference>
<dbReference type="Pfam" id="PF07707">
    <property type="entry name" value="BACK"/>
    <property type="match status" value="1"/>
</dbReference>
<dbReference type="GO" id="GO:0006511">
    <property type="term" value="P:ubiquitin-dependent protein catabolic process"/>
    <property type="evidence" value="ECO:0007669"/>
    <property type="project" value="TreeGrafter"/>
</dbReference>
<protein>
    <submittedName>
        <fullName evidence="7">Ultraviolet-B receptor UVR8</fullName>
    </submittedName>
</protein>
<sequence>MDRTLAVGATSGSLSALIFRLVTGVLNPSIPPPPFECPVCPELPNVLLLGSWEIEPYSCGLGLLIGLCIGPILEFLYLLRQTWKVWLESKLVSSVSTLEQEVEVLRQEVCALCDRVRELEIRLPPPTERASTASSTTSSAEVSGTALGADRIAAAKSSSRFVAGLMAELEDEEEEGSARGSDLPEEFDLELSFVISGIETNFNYPVLVLQDVIDPEKHCECVAVTRVDGKLLLAVPERGMAGFVRPTLEALLTNEAEAGLVFPLDAAGSPFVPYAPALVAVAQDHFAFVTAYEGGEAGEMKVRMEKLEDGLAQVLTELGRLRQPTKVTGLAATPKPAAAKSQKQVATVSALLGGVPANKMTAADAPDFKELTSDDEEEEPTAGASGSADPVGQAVVHLSKIVSEMRKEKLKKKDKGLESILDHAESGAPRDAAPSSSSRSHMAALRSLQKLLDQQPHLLYREIEKLMAEDWQTGGAMPGVAMMPTTARGWLEHRSKIGNYVGAIRPAWIMAGAWDDLRQGNADRARARLALGVAAYDQQAYDRGSWLLAGEMSLEHPPPYGSFGAHQPPDVWETPHTRLIDGRWFDLLISKLRSLADYQEKKAKLNPGKGKAEEGQPKAEPTKKPQAKQGGKGGGKKGGKGEDIALDEDCRPKEAFSEPHVSAGVRVPGARAETCNVKQLWNSLMRWISSTSSSFSRFLKSLLSTAPPVEGGTTSTLWPMPVPYPAVWSHEVGTEDGAAITRAQQRAVNLVVAALSWLHMGRPGVAPSSMSLAASLSRRQWQVVKRFERQMEDVSESGDIDAAMMGRTAAKVEGLDAIIAELQQQAIAWKADSYEQRWQAQDRRNLAARYKSGHQLLDPGVVVGKLKVGVPALAKEVDASRLSVPEKPPEFDPADLFGELHATVYKDPVSQAIAPHEADMMPPRVRVHASRDQALRFLQFLDERRRLELVPAEKVRETHLCGAFALTKDLEKDRLILDARPANMLERTLNAWTRTMGSVQALLQLEIPPAMSLYFSGTDLRDYYYCFRVSSRRAWRNAMRLPLSPAEVAGLNCFSPSMKHYKALYPCLSTMAMGDNNAVEMGQAAHVNIGIQIGAIKPKELLTTHGRAPRSNIACGLIIDDIIFAEQRETPPSDAVPSEGARRLRAMCAEYERRHLFAHPRKTFVDENTVEFWGAAMNGSSGLVRPAPKRLVPLLSLTAKVAKLGYASVALLEVLAGAWVSVLQFRRRTLCLLDAIYVAQRGRESDDVVRISGHLQDELWLLAVLGPIICTDMRAQSIPEVFLSDAAEEAQAVVGCPVPQFFTKELQRHCLTRGSWSKLLSPWKVWLKSHAQLPLEDELPEGVPLVSHPLWLELAKTLQFQQDMFVRVRKKKHINFLELETILLFERKLAQRYQDVRYVMGADSQVALACLVKGRSSSPALNQLLQRSLATALGCGLYGNLGFVPSLANVADDPTRDRPVRAPIEETPTWLVAALGGDFSKMDKWLERLGYDPMHVAELPFSEGTEISATALARELVPGLRDVQNPDRLDRFDKVFYEKKANAVQLYSEPNCTVTADQDGAAACSSAFLVAADRHPKVGISGHAAMDNEESMKAPLLSAAARAALAAFPAAQFFAPGGKRAPAGFQPQRRGILDLYSGDAGVARALSRKYGVWVLTFDFDHGPGQDLLNEEVQQKNFAALEAESFLGVGNMEKKVRVGNAHAAFMLRILQWCEEHELPYWAENPDGSFLWLLPPWIQTGIGSCGRSYRFDQCRYGTPWRKRTRVATNTRLAGLRELCLGCHSHLHLRGKSTQNSVCWTKVAQVYPKTLCERLADALADAGGLLPMRRRLDTASCARCLTARVGEASHPGPARPRDHGPRNPQLLQDMRLVEPQTAARQDKLWLELEQWLRERLSPDTLSQLFLCPALAVNVLQAYGMYLFESGRRLYELRYTLIAVQNNFPHMRMLMGPAWAVVSKWEMVQPLQHRLPLPELLFKAMFVLAALKGWHRWVGTLLLGYEGIARIGEVLKAHRCDLLLPSDLLETDTGVAFLRVRQPKTRFRGGAVLAYRRGEPITHILWRMRLLSLPTLSSYLQELAADSMITHLPPRVRHRIHQVATLFPLTLQSLGSATGVQAHGSLFDAAETLRGFPECYVLENFGACVKTEQFGSWPLHRMIGLLRSDELVAEHEEEVLAAVMHWHRSGPNRDDATAALLQMVRFPLLSAEALQGLGSREGLTGLPGVVMSRLAAAALKIHHGMQSDLRERPDSHEEASFMKSVKRRNSYPHWWADFGCSLRGGVVIAERSGQFGEGELEPWAVHIHDQSLYIIDGREPCCVLQWPLGAPSGRVVVGTGSTLNGVNDFSDIIDIAIDANGDLFVLDGQHGRIVRIRDGVGEVVGDGCLSLDVGTRALYIGSDGSIYFIDEGGSRVQRYYKGITAPVAGGADSGDQPHQLEDAEDIFVTKEGVLYVSDSGNNRIQKWLPGAHSAVTVAGGNGKGSRLDQLQHPVGLHVTEDSTIYIADYQNHRVMKWKEGWQYGLVVAGGHGVDAGLHQVEVPMDVVLEVAPGPCQRHTVAPWGLWRFLGMELLLSMLSISLSYRPWKVTWLFLTLPLLAAAFRCQLAAAQNKQSSSSVEEQQLYQLWLHGASCLSAMLQVCLMCFVPSVTEDSWDIVPSAMCFVLLNIGAWTSVAAARSLQEHVVSDKSSAVALQLPVDMEPVDVIDVSVAETELEEICSICLRPLATEPLRRLHCGHAFHQGCIDAWLRTVTRGETRLCPMRCENPVQVRTAPPVTAPGVASVQRNRLAAAGVEMSWNVRMWHVLSHCEDLQDLSPPHQPCWDRSLQVENDR</sequence>
<feature type="compositionally biased region" description="Basic and acidic residues" evidence="2">
    <location>
        <begin position="610"/>
        <end position="623"/>
    </location>
</feature>
<reference evidence="5" key="1">
    <citation type="submission" date="2022-10" db="EMBL/GenBank/DDBJ databases">
        <authorList>
            <person name="Chen Y."/>
            <person name="Dougan E. K."/>
            <person name="Chan C."/>
            <person name="Rhodes N."/>
            <person name="Thang M."/>
        </authorList>
    </citation>
    <scope>NUCLEOTIDE SEQUENCE</scope>
</reference>
<keyword evidence="1" id="KW-0479">Metal-binding</keyword>
<dbReference type="InterPro" id="IPR011042">
    <property type="entry name" value="6-blade_b-propeller_TolB-like"/>
</dbReference>
<dbReference type="InterPro" id="IPR001841">
    <property type="entry name" value="Znf_RING"/>
</dbReference>
<dbReference type="GO" id="GO:0061630">
    <property type="term" value="F:ubiquitin protein ligase activity"/>
    <property type="evidence" value="ECO:0007669"/>
    <property type="project" value="TreeGrafter"/>
</dbReference>
<dbReference type="Gene3D" id="1.25.40.420">
    <property type="match status" value="1"/>
</dbReference>
<accession>A0A9P1BZE0</accession>
<dbReference type="OrthoDB" id="8062037at2759"/>
<dbReference type="CDD" id="cd05819">
    <property type="entry name" value="NHL"/>
    <property type="match status" value="1"/>
</dbReference>
<dbReference type="Proteomes" id="UP001152797">
    <property type="component" value="Unassembled WGS sequence"/>
</dbReference>
<proteinExistence type="predicted"/>
<dbReference type="Pfam" id="PF13639">
    <property type="entry name" value="zf-RING_2"/>
    <property type="match status" value="1"/>
</dbReference>
<evidence type="ECO:0000256" key="2">
    <source>
        <dbReference type="SAM" id="MobiDB-lite"/>
    </source>
</evidence>
<dbReference type="Gene3D" id="2.120.10.30">
    <property type="entry name" value="TolB, C-terminal domain"/>
    <property type="match status" value="1"/>
</dbReference>
<keyword evidence="3" id="KW-0732">Signal</keyword>
<reference evidence="6" key="2">
    <citation type="submission" date="2024-04" db="EMBL/GenBank/DDBJ databases">
        <authorList>
            <person name="Chen Y."/>
            <person name="Shah S."/>
            <person name="Dougan E. K."/>
            <person name="Thang M."/>
            <person name="Chan C."/>
        </authorList>
    </citation>
    <scope>NUCLEOTIDE SEQUENCE [LARGE SCALE GENOMIC DNA]</scope>
</reference>
<dbReference type="SMART" id="SM00184">
    <property type="entry name" value="RING"/>
    <property type="match status" value="1"/>
</dbReference>
<evidence type="ECO:0000256" key="3">
    <source>
        <dbReference type="SAM" id="SignalP"/>
    </source>
</evidence>
<feature type="domain" description="RING-type" evidence="4">
    <location>
        <begin position="2712"/>
        <end position="2755"/>
    </location>
</feature>
<feature type="region of interest" description="Disordered" evidence="2">
    <location>
        <begin position="371"/>
        <end position="390"/>
    </location>
</feature>
<evidence type="ECO:0000256" key="1">
    <source>
        <dbReference type="PROSITE-ProRule" id="PRU00175"/>
    </source>
</evidence>
<keyword evidence="1" id="KW-0862">Zinc</keyword>
<dbReference type="EMBL" id="CAMXCT020000696">
    <property type="protein sequence ID" value="CAL1135621.1"/>
    <property type="molecule type" value="Genomic_DNA"/>
</dbReference>
<dbReference type="PANTHER" id="PTHR22765">
    <property type="entry name" value="RING FINGER AND PROTEASE ASSOCIATED DOMAIN-CONTAINING"/>
    <property type="match status" value="1"/>
</dbReference>
<dbReference type="EMBL" id="CAMXCT030000696">
    <property type="protein sequence ID" value="CAL4769558.1"/>
    <property type="molecule type" value="Genomic_DNA"/>
</dbReference>
<dbReference type="GO" id="GO:0008270">
    <property type="term" value="F:zinc ion binding"/>
    <property type="evidence" value="ECO:0007669"/>
    <property type="project" value="UniProtKB-KW"/>
</dbReference>
<dbReference type="CDD" id="cd16448">
    <property type="entry name" value="RING-H2"/>
    <property type="match status" value="1"/>
</dbReference>
<evidence type="ECO:0000259" key="4">
    <source>
        <dbReference type="PROSITE" id="PS50089"/>
    </source>
</evidence>
<comment type="caution">
    <text evidence="5">The sequence shown here is derived from an EMBL/GenBank/DDBJ whole genome shotgun (WGS) entry which is preliminary data.</text>
</comment>
<dbReference type="InterPro" id="IPR051826">
    <property type="entry name" value="E3_ubiquitin-ligase_domain"/>
</dbReference>
<gene>
    <name evidence="5" type="ORF">C1SCF055_LOCUS9962</name>
</gene>
<dbReference type="Gene3D" id="3.30.40.10">
    <property type="entry name" value="Zinc/RING finger domain, C3HC4 (zinc finger)"/>
    <property type="match status" value="1"/>
</dbReference>
<keyword evidence="1" id="KW-0863">Zinc-finger</keyword>
<dbReference type="SMART" id="SM00875">
    <property type="entry name" value="BACK"/>
    <property type="match status" value="1"/>
</dbReference>